<feature type="region of interest" description="Disordered" evidence="1">
    <location>
        <begin position="35"/>
        <end position="54"/>
    </location>
</feature>
<feature type="region of interest" description="Disordered" evidence="1">
    <location>
        <begin position="133"/>
        <end position="173"/>
    </location>
</feature>
<proteinExistence type="predicted"/>
<sequence length="201" mass="21380">MSSMPRGRLLSFNDGFLAPETAFVDSILASSWPAAVPPSRLAQPPRAPLRKPSTVNWDVPPMTLPVAPKRSSFSGSGSTADELCPVAFQEDDDEASEDEETCVFALEGMDGGVMDDELCGTRNAFQELQLDSFDDTPCGDVSSPRTSGFFNSLEGTSPFERRSRSDSASPSLGASPVLMSVLEQVAVEAQQMGSSFGAKLC</sequence>
<evidence type="ECO:0000256" key="1">
    <source>
        <dbReference type="SAM" id="MobiDB-lite"/>
    </source>
</evidence>
<dbReference type="AlphaFoldDB" id="A0A7S1ALD5"/>
<dbReference type="EMBL" id="HBFQ01045710">
    <property type="protein sequence ID" value="CAD8858168.1"/>
    <property type="molecule type" value="Transcribed_RNA"/>
</dbReference>
<name>A0A7S1ALD5_NOCSC</name>
<organism evidence="2">
    <name type="scientific">Noctiluca scintillans</name>
    <name type="common">Sea sparkle</name>
    <name type="synonym">Red tide dinoflagellate</name>
    <dbReference type="NCBI Taxonomy" id="2966"/>
    <lineage>
        <taxon>Eukaryota</taxon>
        <taxon>Sar</taxon>
        <taxon>Alveolata</taxon>
        <taxon>Dinophyceae</taxon>
        <taxon>Noctilucales</taxon>
        <taxon>Noctilucaceae</taxon>
        <taxon>Noctiluca</taxon>
    </lineage>
</organism>
<feature type="compositionally biased region" description="Polar residues" evidence="1">
    <location>
        <begin position="143"/>
        <end position="155"/>
    </location>
</feature>
<evidence type="ECO:0000313" key="2">
    <source>
        <dbReference type="EMBL" id="CAD8858168.1"/>
    </source>
</evidence>
<accession>A0A7S1ALD5</accession>
<gene>
    <name evidence="2" type="ORF">NSCI0253_LOCUS32521</name>
</gene>
<reference evidence="2" key="1">
    <citation type="submission" date="2021-01" db="EMBL/GenBank/DDBJ databases">
        <authorList>
            <person name="Corre E."/>
            <person name="Pelletier E."/>
            <person name="Niang G."/>
            <person name="Scheremetjew M."/>
            <person name="Finn R."/>
            <person name="Kale V."/>
            <person name="Holt S."/>
            <person name="Cochrane G."/>
            <person name="Meng A."/>
            <person name="Brown T."/>
            <person name="Cohen L."/>
        </authorList>
    </citation>
    <scope>NUCLEOTIDE SEQUENCE</scope>
</reference>
<protein>
    <submittedName>
        <fullName evidence="2">Uncharacterized protein</fullName>
    </submittedName>
</protein>